<proteinExistence type="predicted"/>
<dbReference type="NCBIfam" id="TIGR04183">
    <property type="entry name" value="Por_Secre_tail"/>
    <property type="match status" value="1"/>
</dbReference>
<evidence type="ECO:0000259" key="2">
    <source>
        <dbReference type="Pfam" id="PF18962"/>
    </source>
</evidence>
<feature type="signal peptide" evidence="1">
    <location>
        <begin position="1"/>
        <end position="19"/>
    </location>
</feature>
<dbReference type="EMBL" id="QJJX01000020">
    <property type="protein sequence ID" value="PXX21370.1"/>
    <property type="molecule type" value="Genomic_DNA"/>
</dbReference>
<accession>A0A318HXF7</accession>
<organism evidence="3 4">
    <name type="scientific">Hoylesella shahii DSM 15611 = JCM 12083</name>
    <dbReference type="NCBI Taxonomy" id="1122991"/>
    <lineage>
        <taxon>Bacteria</taxon>
        <taxon>Pseudomonadati</taxon>
        <taxon>Bacteroidota</taxon>
        <taxon>Bacteroidia</taxon>
        <taxon>Bacteroidales</taxon>
        <taxon>Prevotellaceae</taxon>
        <taxon>Hoylesella</taxon>
    </lineage>
</organism>
<evidence type="ECO:0000256" key="1">
    <source>
        <dbReference type="SAM" id="SignalP"/>
    </source>
</evidence>
<gene>
    <name evidence="3" type="ORF">EJ73_01775</name>
</gene>
<evidence type="ECO:0000313" key="3">
    <source>
        <dbReference type="EMBL" id="PXX21370.1"/>
    </source>
</evidence>
<dbReference type="Proteomes" id="UP000248314">
    <property type="component" value="Unassembled WGS sequence"/>
</dbReference>
<feature type="domain" description="Secretion system C-terminal sorting" evidence="2">
    <location>
        <begin position="67"/>
        <end position="139"/>
    </location>
</feature>
<dbReference type="Pfam" id="PF18962">
    <property type="entry name" value="Por_Secre_tail"/>
    <property type="match status" value="1"/>
</dbReference>
<evidence type="ECO:0000313" key="4">
    <source>
        <dbReference type="Proteomes" id="UP000248314"/>
    </source>
</evidence>
<sequence>MTRLILITAFALSTVSMRAQQVSYAYDANGNRTSRTVVLQTHEAKSMVQQKDTAFLYEHLAQQQLRIYPNPVKEELTIALDAYSTEHQGELSLYGPNGALLVRRGIAGTVTKVNMASYAKGMYVLYIRLDGKNTSWKVIKE</sequence>
<dbReference type="STRING" id="1122991.GCA_000613445_01823"/>
<dbReference type="InterPro" id="IPR026444">
    <property type="entry name" value="Secre_tail"/>
</dbReference>
<dbReference type="RefSeq" id="WP_044075773.1">
    <property type="nucleotide sequence ID" value="NZ_BAIZ01000016.1"/>
</dbReference>
<comment type="caution">
    <text evidence="3">The sequence shown here is derived from an EMBL/GenBank/DDBJ whole genome shotgun (WGS) entry which is preliminary data.</text>
</comment>
<protein>
    <submittedName>
        <fullName evidence="3">Putative secreted protein (Por secretion system target)</fullName>
    </submittedName>
</protein>
<name>A0A318HXF7_9BACT</name>
<feature type="chain" id="PRO_5016455432" evidence="1">
    <location>
        <begin position="20"/>
        <end position="141"/>
    </location>
</feature>
<reference evidence="3 4" key="1">
    <citation type="submission" date="2018-05" db="EMBL/GenBank/DDBJ databases">
        <title>Genomic Encyclopedia of Type Strains, Phase I: the one thousand microbial genomes (KMG-I) project.</title>
        <authorList>
            <person name="Kyrpides N."/>
        </authorList>
    </citation>
    <scope>NUCLEOTIDE SEQUENCE [LARGE SCALE GENOMIC DNA]</scope>
    <source>
        <strain evidence="3 4">DSM 15611</strain>
    </source>
</reference>
<keyword evidence="4" id="KW-1185">Reference proteome</keyword>
<dbReference type="AlphaFoldDB" id="A0A318HXF7"/>
<keyword evidence="1" id="KW-0732">Signal</keyword>
<dbReference type="OrthoDB" id="1076849at2"/>